<dbReference type="CDD" id="cd03693">
    <property type="entry name" value="EF1_alpha_II"/>
    <property type="match status" value="1"/>
</dbReference>
<feature type="binding site" evidence="10">
    <location>
        <begin position="137"/>
        <end position="140"/>
    </location>
    <ligand>
        <name>GTP</name>
        <dbReference type="ChEBI" id="CHEBI:37565"/>
    </ligand>
</feature>
<dbReference type="InterPro" id="IPR009001">
    <property type="entry name" value="Transl_elong_EF1A/Init_IF2_C"/>
</dbReference>
<keyword evidence="9 10" id="KW-0342">GTP-binding</keyword>
<evidence type="ECO:0000256" key="5">
    <source>
        <dbReference type="ARBA" id="ARBA00022768"/>
    </source>
</evidence>
<dbReference type="GO" id="GO:0005737">
    <property type="term" value="C:cytoplasm"/>
    <property type="evidence" value="ECO:0007669"/>
    <property type="project" value="UniProtKB-SubCell"/>
</dbReference>
<dbReference type="PRINTS" id="PR00315">
    <property type="entry name" value="ELONGATNFCT"/>
</dbReference>
<evidence type="ECO:0000256" key="2">
    <source>
        <dbReference type="ARBA" id="ARBA00022490"/>
    </source>
</evidence>
<dbReference type="GO" id="GO:0005525">
    <property type="term" value="F:GTP binding"/>
    <property type="evidence" value="ECO:0007669"/>
    <property type="project" value="UniProtKB-UniRule"/>
</dbReference>
<proteinExistence type="inferred from homology"/>
<dbReference type="SUPFAM" id="SSF52540">
    <property type="entry name" value="P-loop containing nucleoside triphosphate hydrolases"/>
    <property type="match status" value="1"/>
</dbReference>
<dbReference type="FunFam" id="2.40.30.10:FF:000005">
    <property type="entry name" value="Elongation factor 1-alpha"/>
    <property type="match status" value="1"/>
</dbReference>
<sequence length="415" mass="45397">MSEKPHINLAIIGHVDHGKSTLMGRLLLETGVISPEDLSDEAETFKFAWVLDHLKEERERGLTIDVAYEKLETSKNMITIIDAPGHQDFVKNMITGASQADAAVLVVAADDGIMPQTREHAALAYTLGVNQLVIAINKMDVVDYDQEVFEDLKEELIPLLENIGYENTSEFPFVPVSAYKGENAAEPSEELPWYSGPSVLGALEDLNEAKKPVDKPLRIPIQDVYSVTGVGTVPIGRIETGVLNIGDKVVFNPPNVSGEVKSIEMHHEEIERAEPGDNVGFNVRGISKDEIQRGDVAGDPNRPPTIVKEFTGKVIILESPTYITPGFTPVFHCQSSHVPGEVVELKQKIDSKTGQVVEENPEFLKKGEAGVIRVKPTKPFVMEKASEVPQLGRFAIRHGGKTIAAGLCTDLVPKE</sequence>
<dbReference type="PATRIC" id="fig|1698282.3.peg.17"/>
<keyword evidence="3 10" id="KW-0479">Metal-binding</keyword>
<keyword evidence="13" id="KW-1185">Reference proteome</keyword>
<dbReference type="InterPro" id="IPR000795">
    <property type="entry name" value="T_Tr_GTP-bd_dom"/>
</dbReference>
<dbReference type="NCBIfam" id="TIGR00483">
    <property type="entry name" value="EF-1_alpha"/>
    <property type="match status" value="1"/>
</dbReference>
<dbReference type="PROSITE" id="PS51722">
    <property type="entry name" value="G_TR_2"/>
    <property type="match status" value="1"/>
</dbReference>
<dbReference type="InterPro" id="IPR004161">
    <property type="entry name" value="EFTu-like_2"/>
</dbReference>
<comment type="subcellular location">
    <subcellularLocation>
        <location evidence="1 10">Cytoplasm</location>
    </subcellularLocation>
</comment>
<feature type="binding site" evidence="10">
    <location>
        <begin position="13"/>
        <end position="20"/>
    </location>
    <ligand>
        <name>GTP</name>
        <dbReference type="ChEBI" id="CHEBI:37565"/>
    </ligand>
</feature>
<dbReference type="Pfam" id="PF22594">
    <property type="entry name" value="GTP-eEF1A_C"/>
    <property type="match status" value="1"/>
</dbReference>
<feature type="binding site" evidence="10">
    <location>
        <begin position="82"/>
        <end position="86"/>
    </location>
    <ligand>
        <name>GTP</name>
        <dbReference type="ChEBI" id="CHEBI:37565"/>
    </ligand>
</feature>
<name>A0A133VJB1_9EURY</name>
<dbReference type="Pfam" id="PF03144">
    <property type="entry name" value="GTP_EFTU_D2"/>
    <property type="match status" value="1"/>
</dbReference>
<feature type="domain" description="Tr-type G" evidence="11">
    <location>
        <begin position="4"/>
        <end position="213"/>
    </location>
</feature>
<evidence type="ECO:0000256" key="7">
    <source>
        <dbReference type="ARBA" id="ARBA00022842"/>
    </source>
</evidence>
<keyword evidence="7 10" id="KW-0460">Magnesium</keyword>
<comment type="function">
    <text evidence="10">GTP hydrolase that promotes the GTP-dependent binding of aminoacyl-tRNA to the A-site of ribosomes during protein biosynthesis.</text>
</comment>
<dbReference type="InterPro" id="IPR054696">
    <property type="entry name" value="GTP-eEF1A_C"/>
</dbReference>
<dbReference type="CDD" id="cd03705">
    <property type="entry name" value="EF1_alpha_III"/>
    <property type="match status" value="1"/>
</dbReference>
<dbReference type="PANTHER" id="PTHR23115">
    <property type="entry name" value="TRANSLATION FACTOR"/>
    <property type="match status" value="1"/>
</dbReference>
<evidence type="ECO:0000256" key="6">
    <source>
        <dbReference type="ARBA" id="ARBA00022801"/>
    </source>
</evidence>
<dbReference type="InterPro" id="IPR004539">
    <property type="entry name" value="Transl_elong_EF1A_euk/arc"/>
</dbReference>
<dbReference type="InterPro" id="IPR009000">
    <property type="entry name" value="Transl_B-barrel_sf"/>
</dbReference>
<evidence type="ECO:0000256" key="10">
    <source>
        <dbReference type="HAMAP-Rule" id="MF_00118"/>
    </source>
</evidence>
<evidence type="ECO:0000313" key="13">
    <source>
        <dbReference type="Proteomes" id="UP000070491"/>
    </source>
</evidence>
<dbReference type="AlphaFoldDB" id="A0A133VJB1"/>
<dbReference type="InterPro" id="IPR050100">
    <property type="entry name" value="TRAFAC_GTPase_members"/>
</dbReference>
<dbReference type="GO" id="GO:0003924">
    <property type="term" value="F:GTPase activity"/>
    <property type="evidence" value="ECO:0007669"/>
    <property type="project" value="UniProtKB-UniRule"/>
</dbReference>
<protein>
    <recommendedName>
        <fullName evidence="10">Elongation factor 1-alpha</fullName>
        <shortName evidence="10">EF-1-alpha</shortName>
        <ecNumber evidence="10">3.6.5.3</ecNumber>
    </recommendedName>
    <alternativeName>
        <fullName evidence="10">Elongation factor Tu</fullName>
        <shortName evidence="10">EF-Tu</shortName>
    </alternativeName>
</protein>
<accession>A0A133VJB1</accession>
<reference evidence="12 13" key="1">
    <citation type="journal article" date="2016" name="Sci. Rep.">
        <title>Metabolic traits of an uncultured archaeal lineage -MSBL1- from brine pools of the Red Sea.</title>
        <authorList>
            <person name="Mwirichia R."/>
            <person name="Alam I."/>
            <person name="Rashid M."/>
            <person name="Vinu M."/>
            <person name="Ba-Alawi W."/>
            <person name="Anthony Kamau A."/>
            <person name="Kamanda Ngugi D."/>
            <person name="Goker M."/>
            <person name="Klenk H.P."/>
            <person name="Bajic V."/>
            <person name="Stingl U."/>
        </authorList>
    </citation>
    <scope>NUCLEOTIDE SEQUENCE [LARGE SCALE GENOMIC DNA]</scope>
    <source>
        <strain evidence="12">SCGC-AAA382F02</strain>
    </source>
</reference>
<evidence type="ECO:0000256" key="4">
    <source>
        <dbReference type="ARBA" id="ARBA00022741"/>
    </source>
</evidence>
<comment type="caution">
    <text evidence="12">The sequence shown here is derived from an EMBL/GenBank/DDBJ whole genome shotgun (WGS) entry which is preliminary data.</text>
</comment>
<dbReference type="SUPFAM" id="SSF50465">
    <property type="entry name" value="EF-Tu/eEF-1alpha/eIF2-gamma C-terminal domain"/>
    <property type="match status" value="1"/>
</dbReference>
<dbReference type="Pfam" id="PF00009">
    <property type="entry name" value="GTP_EFTU"/>
    <property type="match status" value="1"/>
</dbReference>
<evidence type="ECO:0000256" key="9">
    <source>
        <dbReference type="ARBA" id="ARBA00023134"/>
    </source>
</evidence>
<dbReference type="EC" id="3.6.5.3" evidence="10"/>
<dbReference type="InterPro" id="IPR005225">
    <property type="entry name" value="Small_GTP-bd"/>
</dbReference>
<keyword evidence="8 10" id="KW-0648">Protein biosynthesis</keyword>
<keyword evidence="5 10" id="KW-0251">Elongation factor</keyword>
<dbReference type="NCBIfam" id="TIGR00231">
    <property type="entry name" value="small_GTP"/>
    <property type="match status" value="1"/>
</dbReference>
<dbReference type="FunFam" id="2.40.30.10:FF:000003">
    <property type="entry name" value="Elongation factor 1-alpha"/>
    <property type="match status" value="1"/>
</dbReference>
<dbReference type="Proteomes" id="UP000070491">
    <property type="component" value="Unassembled WGS sequence"/>
</dbReference>
<dbReference type="NCBIfam" id="NF008969">
    <property type="entry name" value="PRK12317.1"/>
    <property type="match status" value="1"/>
</dbReference>
<comment type="similarity">
    <text evidence="10">Belongs to the TRAFAC class translation factor GTPase superfamily. Classic translation factor GTPase family. EF-Tu/EF-1A subfamily.</text>
</comment>
<dbReference type="Gene3D" id="3.40.50.300">
    <property type="entry name" value="P-loop containing nucleotide triphosphate hydrolases"/>
    <property type="match status" value="1"/>
</dbReference>
<feature type="binding site" evidence="10">
    <location>
        <position position="20"/>
    </location>
    <ligand>
        <name>Mg(2+)</name>
        <dbReference type="ChEBI" id="CHEBI:18420"/>
    </ligand>
</feature>
<dbReference type="GO" id="GO:0003746">
    <property type="term" value="F:translation elongation factor activity"/>
    <property type="evidence" value="ECO:0007669"/>
    <property type="project" value="UniProtKB-UniRule"/>
</dbReference>
<evidence type="ECO:0000256" key="3">
    <source>
        <dbReference type="ARBA" id="ARBA00022723"/>
    </source>
</evidence>
<evidence type="ECO:0000313" key="12">
    <source>
        <dbReference type="EMBL" id="KXB06519.1"/>
    </source>
</evidence>
<gene>
    <name evidence="10 12" type="primary">tuf</name>
    <name evidence="12" type="ORF">AKJ53_00085</name>
</gene>
<organism evidence="12 13">
    <name type="scientific">candidate division MSBL1 archaeon SCGC-AAA382F02</name>
    <dbReference type="NCBI Taxonomy" id="1698282"/>
    <lineage>
        <taxon>Archaea</taxon>
        <taxon>Methanobacteriati</taxon>
        <taxon>Methanobacteriota</taxon>
        <taxon>candidate division MSBL1</taxon>
    </lineage>
</organism>
<keyword evidence="2 10" id="KW-0963">Cytoplasm</keyword>
<evidence type="ECO:0000256" key="1">
    <source>
        <dbReference type="ARBA" id="ARBA00004496"/>
    </source>
</evidence>
<dbReference type="Gene3D" id="2.40.30.10">
    <property type="entry name" value="Translation factors"/>
    <property type="match status" value="2"/>
</dbReference>
<dbReference type="EMBL" id="LHYG01000001">
    <property type="protein sequence ID" value="KXB06519.1"/>
    <property type="molecule type" value="Genomic_DNA"/>
</dbReference>
<evidence type="ECO:0000256" key="8">
    <source>
        <dbReference type="ARBA" id="ARBA00022917"/>
    </source>
</evidence>
<dbReference type="HAMAP" id="MF_00118_A">
    <property type="entry name" value="EF_Tu_A"/>
    <property type="match status" value="1"/>
</dbReference>
<dbReference type="GO" id="GO:0000287">
    <property type="term" value="F:magnesium ion binding"/>
    <property type="evidence" value="ECO:0007669"/>
    <property type="project" value="UniProtKB-UniRule"/>
</dbReference>
<dbReference type="SUPFAM" id="SSF50447">
    <property type="entry name" value="Translation proteins"/>
    <property type="match status" value="1"/>
</dbReference>
<keyword evidence="6 10" id="KW-0378">Hydrolase</keyword>
<evidence type="ECO:0000259" key="11">
    <source>
        <dbReference type="PROSITE" id="PS51722"/>
    </source>
</evidence>
<keyword evidence="4 10" id="KW-0547">Nucleotide-binding</keyword>
<dbReference type="InterPro" id="IPR027417">
    <property type="entry name" value="P-loop_NTPase"/>
</dbReference>
<comment type="catalytic activity">
    <reaction evidence="10">
        <text>GTP + H2O = GDP + phosphate + H(+)</text>
        <dbReference type="Rhea" id="RHEA:19669"/>
        <dbReference type="ChEBI" id="CHEBI:15377"/>
        <dbReference type="ChEBI" id="CHEBI:15378"/>
        <dbReference type="ChEBI" id="CHEBI:37565"/>
        <dbReference type="ChEBI" id="CHEBI:43474"/>
        <dbReference type="ChEBI" id="CHEBI:58189"/>
        <dbReference type="EC" id="3.6.5.3"/>
    </reaction>
</comment>